<dbReference type="InterPro" id="IPR013693">
    <property type="entry name" value="SpoIID/LytB_N"/>
</dbReference>
<dbReference type="AlphaFoldDB" id="A0A8S0WDZ9"/>
<dbReference type="InterPro" id="IPR014225">
    <property type="entry name" value="Spore_II_D_firmicutes"/>
</dbReference>
<evidence type="ECO:0000259" key="1">
    <source>
        <dbReference type="Pfam" id="PF08486"/>
    </source>
</evidence>
<accession>A0A8S0WDZ9</accession>
<sequence>MKKEWLWILLLSLCLIILLPWSVLRWRSEKPPGQDFRIRVLLPNHQVETMPLEEYLVGVLAAEMPADFAPQALEAQAVAARTYAAKRLSHVPVPDPGYDVDTTVKTQAWLNEAQMRQKWGWFAYWRNKAKLEKAVQATAGEVLVYNGDYIDAFYFSSCGRKPTERAEDVWGSSRPYLQNVSSEEQDPLRFVEHYTFTRQQLAQKLGLQTVPRALLPADFELTSLTAAGRAKTVTVLGRTYQANQFRLMLGLASTDIEWAVKPDELKITTYGKGHAVGLSQYGANDMARRGATYRQILAHFYPGAKIMSLAAKNGTPPAQG</sequence>
<dbReference type="GO" id="GO:0030435">
    <property type="term" value="P:sporulation resulting in formation of a cellular spore"/>
    <property type="evidence" value="ECO:0007669"/>
    <property type="project" value="InterPro"/>
</dbReference>
<dbReference type="PANTHER" id="PTHR30032:SF4">
    <property type="entry name" value="AMIDASE ENHANCER"/>
    <property type="match status" value="1"/>
</dbReference>
<dbReference type="GO" id="GO:0030288">
    <property type="term" value="C:outer membrane-bounded periplasmic space"/>
    <property type="evidence" value="ECO:0007669"/>
    <property type="project" value="TreeGrafter"/>
</dbReference>
<name>A0A8S0WDZ9_9FIRM</name>
<dbReference type="EMBL" id="LR746496">
    <property type="protein sequence ID" value="CAA7599722.1"/>
    <property type="molecule type" value="Genomic_DNA"/>
</dbReference>
<organism evidence="2">
    <name type="scientific">Acididesulfobacillus acetoxydans</name>
    <dbReference type="NCBI Taxonomy" id="1561005"/>
    <lineage>
        <taxon>Bacteria</taxon>
        <taxon>Bacillati</taxon>
        <taxon>Bacillota</taxon>
        <taxon>Clostridia</taxon>
        <taxon>Eubacteriales</taxon>
        <taxon>Peptococcaceae</taxon>
        <taxon>Acididesulfobacillus</taxon>
    </lineage>
</organism>
<dbReference type="RefSeq" id="WP_240983494.1">
    <property type="nucleotide sequence ID" value="NZ_CDGJ01000019.1"/>
</dbReference>
<dbReference type="PANTHER" id="PTHR30032">
    <property type="entry name" value="N-ACETYLMURAMOYL-L-ALANINE AMIDASE-RELATED"/>
    <property type="match status" value="1"/>
</dbReference>
<reference evidence="2" key="2">
    <citation type="submission" date="2020-01" db="EMBL/GenBank/DDBJ databases">
        <authorList>
            <person name="Hornung B."/>
        </authorList>
    </citation>
    <scope>NUCLEOTIDE SEQUENCE</scope>
    <source>
        <strain evidence="2">PacBioINE</strain>
    </source>
</reference>
<feature type="domain" description="Sporulation stage II protein D amidase enhancer LytB N-terminal" evidence="1">
    <location>
        <begin position="46"/>
        <end position="145"/>
    </location>
</feature>
<dbReference type="Proteomes" id="UP001071230">
    <property type="component" value="Unassembled WGS sequence"/>
</dbReference>
<dbReference type="NCBIfam" id="TIGR02870">
    <property type="entry name" value="spore_II_D"/>
    <property type="match status" value="1"/>
</dbReference>
<dbReference type="InterPro" id="IPR051922">
    <property type="entry name" value="Bact_Sporulation_Assoc"/>
</dbReference>
<keyword evidence="4" id="KW-1185">Reference proteome</keyword>
<proteinExistence type="predicted"/>
<reference evidence="3" key="1">
    <citation type="submission" date="2014-11" db="EMBL/GenBank/DDBJ databases">
        <authorList>
            <person name="Hornung B.V."/>
        </authorList>
    </citation>
    <scope>NUCLEOTIDE SEQUENCE</scope>
    <source>
        <strain evidence="3">INE</strain>
    </source>
</reference>
<dbReference type="NCBIfam" id="TIGR02669">
    <property type="entry name" value="SpoIID_LytB"/>
    <property type="match status" value="1"/>
</dbReference>
<gene>
    <name evidence="2" type="ORF">DEACI_0349</name>
    <name evidence="3" type="ORF">DEACI_0722</name>
</gene>
<evidence type="ECO:0000313" key="2">
    <source>
        <dbReference type="EMBL" id="CAA7599722.1"/>
    </source>
</evidence>
<dbReference type="Pfam" id="PF08486">
    <property type="entry name" value="SpoIID"/>
    <property type="match status" value="1"/>
</dbReference>
<dbReference type="KEGG" id="aacx:DEACI_0349"/>
<dbReference type="Proteomes" id="UP000836597">
    <property type="component" value="Chromosome"/>
</dbReference>
<protein>
    <submittedName>
        <fullName evidence="2">Stage II sporulation protein D</fullName>
    </submittedName>
</protein>
<evidence type="ECO:0000313" key="4">
    <source>
        <dbReference type="Proteomes" id="UP001071230"/>
    </source>
</evidence>
<dbReference type="EMBL" id="CDGJ01000019">
    <property type="protein sequence ID" value="CEJ06274.1"/>
    <property type="molecule type" value="Genomic_DNA"/>
</dbReference>
<dbReference type="InterPro" id="IPR013486">
    <property type="entry name" value="SpoIID/LytB"/>
</dbReference>
<evidence type="ECO:0000313" key="3">
    <source>
        <dbReference type="EMBL" id="CEJ06274.1"/>
    </source>
</evidence>